<feature type="region of interest" description="Disordered" evidence="2">
    <location>
        <begin position="290"/>
        <end position="314"/>
    </location>
</feature>
<evidence type="ECO:0000313" key="3">
    <source>
        <dbReference type="EMBL" id="JAS88511.1"/>
    </source>
</evidence>
<feature type="region of interest" description="Disordered" evidence="2">
    <location>
        <begin position="232"/>
        <end position="257"/>
    </location>
</feature>
<evidence type="ECO:0000256" key="2">
    <source>
        <dbReference type="SAM" id="MobiDB-lite"/>
    </source>
</evidence>
<name>A0A1B6INL3_9HEMI</name>
<gene>
    <name evidence="3" type="ORF">g.18496</name>
</gene>
<feature type="region of interest" description="Disordered" evidence="2">
    <location>
        <begin position="181"/>
        <end position="204"/>
    </location>
</feature>
<feature type="compositionally biased region" description="Polar residues" evidence="2">
    <location>
        <begin position="240"/>
        <end position="257"/>
    </location>
</feature>
<keyword evidence="1" id="KW-0175">Coiled coil</keyword>
<feature type="non-terminal residue" evidence="3">
    <location>
        <position position="314"/>
    </location>
</feature>
<organism evidence="3">
    <name type="scientific">Homalodisca liturata</name>
    <dbReference type="NCBI Taxonomy" id="320908"/>
    <lineage>
        <taxon>Eukaryota</taxon>
        <taxon>Metazoa</taxon>
        <taxon>Ecdysozoa</taxon>
        <taxon>Arthropoda</taxon>
        <taxon>Hexapoda</taxon>
        <taxon>Insecta</taxon>
        <taxon>Pterygota</taxon>
        <taxon>Neoptera</taxon>
        <taxon>Paraneoptera</taxon>
        <taxon>Hemiptera</taxon>
        <taxon>Auchenorrhyncha</taxon>
        <taxon>Membracoidea</taxon>
        <taxon>Cicadellidae</taxon>
        <taxon>Cicadellinae</taxon>
        <taxon>Proconiini</taxon>
        <taxon>Homalodisca</taxon>
    </lineage>
</organism>
<feature type="coiled-coil region" evidence="1">
    <location>
        <begin position="16"/>
        <end position="86"/>
    </location>
</feature>
<reference evidence="3" key="1">
    <citation type="submission" date="2015-11" db="EMBL/GenBank/DDBJ databases">
        <title>De novo transcriptome assembly of four potential Pierce s Disease insect vectors from Arizona vineyards.</title>
        <authorList>
            <person name="Tassone E.E."/>
        </authorList>
    </citation>
    <scope>NUCLEOTIDE SEQUENCE</scope>
</reference>
<evidence type="ECO:0000256" key="1">
    <source>
        <dbReference type="SAM" id="Coils"/>
    </source>
</evidence>
<dbReference type="AlphaFoldDB" id="A0A1B6INL3"/>
<dbReference type="EMBL" id="GECU01019195">
    <property type="protein sequence ID" value="JAS88511.1"/>
    <property type="molecule type" value="Transcribed_RNA"/>
</dbReference>
<sequence length="314" mass="35278">MDSSVLVEIDSQILCLQQVLAATKSLKEKCKKLENEKNEALERCAEFQAKIERMSKEKCTKCNILLNKLNEERKKKEEFKKQEKAKLLKSIAKTLENLEECNTNQVTNAHQLFTELVSGGLEMEQRRTKRGLNLVEEDDYESEDNSKILVNETVVGDGEESEDPRLCAPLVIPETEPLTCLVPQSPRSGGHERRNNISRSPSHQFAITRTKHVLKENRNTLEEEADIQQVAKKSKCSPVLSGTTKRNVSPRSYNSPLQPLEVDANKTLVLNQSVKSPSVLSELIEACDHSNSRSSGTCGAQEDKATTWKMKPSV</sequence>
<protein>
    <submittedName>
        <fullName evidence="3">Uncharacterized protein</fullName>
    </submittedName>
</protein>
<accession>A0A1B6INL3</accession>
<proteinExistence type="predicted"/>